<dbReference type="AlphaFoldDB" id="A0A3N4LFE3"/>
<evidence type="ECO:0000313" key="2">
    <source>
        <dbReference type="Proteomes" id="UP000277580"/>
    </source>
</evidence>
<protein>
    <submittedName>
        <fullName evidence="1">Uncharacterized protein</fullName>
    </submittedName>
</protein>
<keyword evidence="2" id="KW-1185">Reference proteome</keyword>
<gene>
    <name evidence="1" type="ORF">P167DRAFT_265623</name>
</gene>
<name>A0A3N4LFE3_9PEZI</name>
<dbReference type="InParanoid" id="A0A3N4LFE3"/>
<proteinExistence type="predicted"/>
<organism evidence="1 2">
    <name type="scientific">Morchella conica CCBAS932</name>
    <dbReference type="NCBI Taxonomy" id="1392247"/>
    <lineage>
        <taxon>Eukaryota</taxon>
        <taxon>Fungi</taxon>
        <taxon>Dikarya</taxon>
        <taxon>Ascomycota</taxon>
        <taxon>Pezizomycotina</taxon>
        <taxon>Pezizomycetes</taxon>
        <taxon>Pezizales</taxon>
        <taxon>Morchellaceae</taxon>
        <taxon>Morchella</taxon>
    </lineage>
</organism>
<dbReference type="Proteomes" id="UP000277580">
    <property type="component" value="Unassembled WGS sequence"/>
</dbReference>
<dbReference type="EMBL" id="ML119108">
    <property type="protein sequence ID" value="RPB16665.1"/>
    <property type="molecule type" value="Genomic_DNA"/>
</dbReference>
<reference evidence="1 2" key="1">
    <citation type="journal article" date="2018" name="Nat. Ecol. Evol.">
        <title>Pezizomycetes genomes reveal the molecular basis of ectomycorrhizal truffle lifestyle.</title>
        <authorList>
            <person name="Murat C."/>
            <person name="Payen T."/>
            <person name="Noel B."/>
            <person name="Kuo A."/>
            <person name="Morin E."/>
            <person name="Chen J."/>
            <person name="Kohler A."/>
            <person name="Krizsan K."/>
            <person name="Balestrini R."/>
            <person name="Da Silva C."/>
            <person name="Montanini B."/>
            <person name="Hainaut M."/>
            <person name="Levati E."/>
            <person name="Barry K.W."/>
            <person name="Belfiori B."/>
            <person name="Cichocki N."/>
            <person name="Clum A."/>
            <person name="Dockter R.B."/>
            <person name="Fauchery L."/>
            <person name="Guy J."/>
            <person name="Iotti M."/>
            <person name="Le Tacon F."/>
            <person name="Lindquist E.A."/>
            <person name="Lipzen A."/>
            <person name="Malagnac F."/>
            <person name="Mello A."/>
            <person name="Molinier V."/>
            <person name="Miyauchi S."/>
            <person name="Poulain J."/>
            <person name="Riccioni C."/>
            <person name="Rubini A."/>
            <person name="Sitrit Y."/>
            <person name="Splivallo R."/>
            <person name="Traeger S."/>
            <person name="Wang M."/>
            <person name="Zifcakova L."/>
            <person name="Wipf D."/>
            <person name="Zambonelli A."/>
            <person name="Paolocci F."/>
            <person name="Nowrousian M."/>
            <person name="Ottonello S."/>
            <person name="Baldrian P."/>
            <person name="Spatafora J.W."/>
            <person name="Henrissat B."/>
            <person name="Nagy L.G."/>
            <person name="Aury J.M."/>
            <person name="Wincker P."/>
            <person name="Grigoriev I.V."/>
            <person name="Bonfante P."/>
            <person name="Martin F.M."/>
        </authorList>
    </citation>
    <scope>NUCLEOTIDE SEQUENCE [LARGE SCALE GENOMIC DNA]</scope>
    <source>
        <strain evidence="1 2">CCBAS932</strain>
    </source>
</reference>
<evidence type="ECO:0000313" key="1">
    <source>
        <dbReference type="EMBL" id="RPB16665.1"/>
    </source>
</evidence>
<sequence length="77" mass="8951">MKPASETMALSLPVTVTEAGVTFHRYIPQRLERCTRVLNKILSRLRYLGRVPQEIFGMKYWEGRMQIAFPNKIPSIN</sequence>
<accession>A0A3N4LFE3</accession>